<dbReference type="InterPro" id="IPR042099">
    <property type="entry name" value="ANL_N_sf"/>
</dbReference>
<evidence type="ECO:0000256" key="2">
    <source>
        <dbReference type="ARBA" id="ARBA00022840"/>
    </source>
</evidence>
<keyword evidence="1" id="KW-0547">Nucleotide-binding</keyword>
<dbReference type="PANTHER" id="PTHR43272:SF33">
    <property type="entry name" value="AMP-BINDING DOMAIN-CONTAINING PROTEIN-RELATED"/>
    <property type="match status" value="1"/>
</dbReference>
<dbReference type="GO" id="GO:0004467">
    <property type="term" value="F:long-chain fatty acid-CoA ligase activity"/>
    <property type="evidence" value="ECO:0007669"/>
    <property type="project" value="TreeGrafter"/>
</dbReference>
<dbReference type="PANTHER" id="PTHR43272">
    <property type="entry name" value="LONG-CHAIN-FATTY-ACID--COA LIGASE"/>
    <property type="match status" value="1"/>
</dbReference>
<evidence type="ECO:0000313" key="4">
    <source>
        <dbReference type="Proteomes" id="UP000054560"/>
    </source>
</evidence>
<accession>A0A0L0FHI1</accession>
<keyword evidence="4" id="KW-1185">Reference proteome</keyword>
<dbReference type="GeneID" id="25912482"/>
<dbReference type="OrthoDB" id="1700726at2759"/>
<dbReference type="STRING" id="667725.A0A0L0FHI1"/>
<reference evidence="3 4" key="1">
    <citation type="submission" date="2011-02" db="EMBL/GenBank/DDBJ databases">
        <title>The Genome Sequence of Sphaeroforma arctica JP610.</title>
        <authorList>
            <consortium name="The Broad Institute Genome Sequencing Platform"/>
            <person name="Russ C."/>
            <person name="Cuomo C."/>
            <person name="Young S.K."/>
            <person name="Zeng Q."/>
            <person name="Gargeya S."/>
            <person name="Alvarado L."/>
            <person name="Berlin A."/>
            <person name="Chapman S.B."/>
            <person name="Chen Z."/>
            <person name="Freedman E."/>
            <person name="Gellesch M."/>
            <person name="Goldberg J."/>
            <person name="Griggs A."/>
            <person name="Gujja S."/>
            <person name="Heilman E."/>
            <person name="Heiman D."/>
            <person name="Howarth C."/>
            <person name="Mehta T."/>
            <person name="Neiman D."/>
            <person name="Pearson M."/>
            <person name="Roberts A."/>
            <person name="Saif S."/>
            <person name="Shea T."/>
            <person name="Shenoy N."/>
            <person name="Sisk P."/>
            <person name="Stolte C."/>
            <person name="Sykes S."/>
            <person name="White J."/>
            <person name="Yandava C."/>
            <person name="Burger G."/>
            <person name="Gray M.W."/>
            <person name="Holland P.W.H."/>
            <person name="King N."/>
            <person name="Lang F.B.F."/>
            <person name="Roger A.J."/>
            <person name="Ruiz-Trillo I."/>
            <person name="Haas B."/>
            <person name="Nusbaum C."/>
            <person name="Birren B."/>
        </authorList>
    </citation>
    <scope>NUCLEOTIDE SEQUENCE [LARGE SCALE GENOMIC DNA]</scope>
    <source>
        <strain evidence="3 4">JP610</strain>
    </source>
</reference>
<dbReference type="Gene3D" id="3.40.50.12780">
    <property type="entry name" value="N-terminal domain of ligase-like"/>
    <property type="match status" value="1"/>
</dbReference>
<dbReference type="RefSeq" id="XP_014149400.1">
    <property type="nucleotide sequence ID" value="XM_014293925.1"/>
</dbReference>
<dbReference type="eggNOG" id="KOG1256">
    <property type="taxonomic scope" value="Eukaryota"/>
</dbReference>
<name>A0A0L0FHI1_9EUKA</name>
<protein>
    <recommendedName>
        <fullName evidence="5">AMP-dependent synthetase/ligase domain-containing protein</fullName>
    </recommendedName>
</protein>
<organism evidence="3 4">
    <name type="scientific">Sphaeroforma arctica JP610</name>
    <dbReference type="NCBI Taxonomy" id="667725"/>
    <lineage>
        <taxon>Eukaryota</taxon>
        <taxon>Ichthyosporea</taxon>
        <taxon>Ichthyophonida</taxon>
        <taxon>Sphaeroforma</taxon>
    </lineage>
</organism>
<dbReference type="GO" id="GO:0005524">
    <property type="term" value="F:ATP binding"/>
    <property type="evidence" value="ECO:0007669"/>
    <property type="project" value="UniProtKB-KW"/>
</dbReference>
<gene>
    <name evidence="3" type="ORF">SARC_11978</name>
</gene>
<dbReference type="SUPFAM" id="SSF56801">
    <property type="entry name" value="Acetyl-CoA synthetase-like"/>
    <property type="match status" value="1"/>
</dbReference>
<dbReference type="EMBL" id="KQ243585">
    <property type="protein sequence ID" value="KNC75498.1"/>
    <property type="molecule type" value="Genomic_DNA"/>
</dbReference>
<dbReference type="Proteomes" id="UP000054560">
    <property type="component" value="Unassembled WGS sequence"/>
</dbReference>
<dbReference type="AlphaFoldDB" id="A0A0L0FHI1"/>
<dbReference type="GO" id="GO:0005783">
    <property type="term" value="C:endoplasmic reticulum"/>
    <property type="evidence" value="ECO:0007669"/>
    <property type="project" value="TreeGrafter"/>
</dbReference>
<proteinExistence type="predicted"/>
<evidence type="ECO:0008006" key="5">
    <source>
        <dbReference type="Google" id="ProtNLM"/>
    </source>
</evidence>
<evidence type="ECO:0000256" key="1">
    <source>
        <dbReference type="ARBA" id="ARBA00022741"/>
    </source>
</evidence>
<sequence length="191" mass="21837">MNYLTTDEYPRGEVCVRGTNVFDSYLENPEKTKEDINEDGWFHTGNVGRWNADGNLSIIDRQKSIFKLSQGKYLAAENLEAIYGRCDYIAQVFVTGDPFHVYPVAVVVPDSEMIIAWARENNIAGDAKTIAQTPELKAMLASEYRTYTKSLEDFTIDNELLTPTFKLKRVNATKKYKDQFADLYDAIEKHQ</sequence>
<dbReference type="GO" id="GO:0016020">
    <property type="term" value="C:membrane"/>
    <property type="evidence" value="ECO:0007669"/>
    <property type="project" value="TreeGrafter"/>
</dbReference>
<evidence type="ECO:0000313" key="3">
    <source>
        <dbReference type="EMBL" id="KNC75498.1"/>
    </source>
</evidence>
<keyword evidence="2" id="KW-0067">ATP-binding</keyword>